<evidence type="ECO:0000259" key="1">
    <source>
        <dbReference type="Pfam" id="PF00483"/>
    </source>
</evidence>
<dbReference type="Gene3D" id="3.90.550.10">
    <property type="entry name" value="Spore Coat Polysaccharide Biosynthesis Protein SpsA, Chain A"/>
    <property type="match status" value="1"/>
</dbReference>
<dbReference type="EMBL" id="MFQR01000060">
    <property type="protein sequence ID" value="OGH83825.1"/>
    <property type="molecule type" value="Genomic_DNA"/>
</dbReference>
<dbReference type="Proteomes" id="UP000177803">
    <property type="component" value="Unassembled WGS sequence"/>
</dbReference>
<protein>
    <recommendedName>
        <fullName evidence="1">Nucleotidyl transferase domain-containing protein</fullName>
    </recommendedName>
</protein>
<dbReference type="Pfam" id="PF00483">
    <property type="entry name" value="NTP_transferase"/>
    <property type="match status" value="1"/>
</dbReference>
<accession>A0A1F6NJ32</accession>
<dbReference type="CDD" id="cd04181">
    <property type="entry name" value="NTP_transferase"/>
    <property type="match status" value="1"/>
</dbReference>
<evidence type="ECO:0000313" key="3">
    <source>
        <dbReference type="Proteomes" id="UP000177803"/>
    </source>
</evidence>
<dbReference type="InterPro" id="IPR029044">
    <property type="entry name" value="Nucleotide-diphossugar_trans"/>
</dbReference>
<sequence length="232" mass="25385">MKAIILAGGLGTRLRPLTENTPKPLLPIKDRPIIEHAIVNFKKHGIEEIILSIGYLADKIKAYFGTGEKWGVDIAYVVEDQPLGTGGAIKKAAEGIDETFLVINGDNLADFDWTSAIATHKNTGAKITLSLFPVEDVTQYGIAQLEGGKILRFIEKPKVEEAPSNLNNAGGYVMEPGVLAMLPEGMSSIERDCFEKLAGQGVVFAHTHDGQWYPTDTIEKYTRANENFNPFI</sequence>
<dbReference type="PANTHER" id="PTHR22572">
    <property type="entry name" value="SUGAR-1-PHOSPHATE GUANYL TRANSFERASE"/>
    <property type="match status" value="1"/>
</dbReference>
<dbReference type="SUPFAM" id="SSF53448">
    <property type="entry name" value="Nucleotide-diphospho-sugar transferases"/>
    <property type="match status" value="1"/>
</dbReference>
<reference evidence="2 3" key="1">
    <citation type="journal article" date="2016" name="Nat. Commun.">
        <title>Thousands of microbial genomes shed light on interconnected biogeochemical processes in an aquifer system.</title>
        <authorList>
            <person name="Anantharaman K."/>
            <person name="Brown C.T."/>
            <person name="Hug L.A."/>
            <person name="Sharon I."/>
            <person name="Castelle C.J."/>
            <person name="Probst A.J."/>
            <person name="Thomas B.C."/>
            <person name="Singh A."/>
            <person name="Wilkins M.J."/>
            <person name="Karaoz U."/>
            <person name="Brodie E.L."/>
            <person name="Williams K.H."/>
            <person name="Hubbard S.S."/>
            <person name="Banfield J.F."/>
        </authorList>
    </citation>
    <scope>NUCLEOTIDE SEQUENCE [LARGE SCALE GENOMIC DNA]</scope>
</reference>
<evidence type="ECO:0000313" key="2">
    <source>
        <dbReference type="EMBL" id="OGH83825.1"/>
    </source>
</evidence>
<dbReference type="InterPro" id="IPR050486">
    <property type="entry name" value="Mannose-1P_guanyltransferase"/>
</dbReference>
<feature type="domain" description="Nucleotidyl transferase" evidence="1">
    <location>
        <begin position="2"/>
        <end position="227"/>
    </location>
</feature>
<organism evidence="2 3">
    <name type="scientific">Candidatus Magasanikbacteria bacterium RIFOXYA2_FULL_44_8</name>
    <dbReference type="NCBI Taxonomy" id="1798696"/>
    <lineage>
        <taxon>Bacteria</taxon>
        <taxon>Candidatus Magasanikiibacteriota</taxon>
    </lineage>
</organism>
<name>A0A1F6NJ32_9BACT</name>
<gene>
    <name evidence="2" type="ORF">A2261_03305</name>
</gene>
<dbReference type="InterPro" id="IPR005835">
    <property type="entry name" value="NTP_transferase_dom"/>
</dbReference>
<proteinExistence type="predicted"/>
<dbReference type="AlphaFoldDB" id="A0A1F6NJ32"/>
<comment type="caution">
    <text evidence="2">The sequence shown here is derived from an EMBL/GenBank/DDBJ whole genome shotgun (WGS) entry which is preliminary data.</text>
</comment>